<dbReference type="Proteomes" id="UP000838878">
    <property type="component" value="Chromosome 1"/>
</dbReference>
<dbReference type="OrthoDB" id="9930272at2759"/>
<dbReference type="EMBL" id="OV170221">
    <property type="protein sequence ID" value="CAH0713086.1"/>
    <property type="molecule type" value="Genomic_DNA"/>
</dbReference>
<reference evidence="2" key="1">
    <citation type="submission" date="2021-12" db="EMBL/GenBank/DDBJ databases">
        <authorList>
            <person name="Martin H S."/>
        </authorList>
    </citation>
    <scope>NUCLEOTIDE SEQUENCE</scope>
</reference>
<dbReference type="AlphaFoldDB" id="A0A8J9Y492"/>
<sequence length="93" mass="10871">MEKSYKYDKEKPVITQKEMSRKEKPKTEKIISKPEKPVQKKIETGDLVPKVVKLPNNWNLEKIELKLDIKNAVKDANTLISPDDHLDSEWEVI</sequence>
<evidence type="ECO:0000256" key="1">
    <source>
        <dbReference type="SAM" id="MobiDB-lite"/>
    </source>
</evidence>
<feature type="region of interest" description="Disordered" evidence="1">
    <location>
        <begin position="1"/>
        <end position="37"/>
    </location>
</feature>
<accession>A0A8J9Y492</accession>
<gene>
    <name evidence="2" type="ORF">BINO364_LOCUS280</name>
</gene>
<evidence type="ECO:0000313" key="2">
    <source>
        <dbReference type="EMBL" id="CAH0713086.1"/>
    </source>
</evidence>
<organism evidence="2 3">
    <name type="scientific">Brenthis ino</name>
    <name type="common">lesser marbled fritillary</name>
    <dbReference type="NCBI Taxonomy" id="405034"/>
    <lineage>
        <taxon>Eukaryota</taxon>
        <taxon>Metazoa</taxon>
        <taxon>Ecdysozoa</taxon>
        <taxon>Arthropoda</taxon>
        <taxon>Hexapoda</taxon>
        <taxon>Insecta</taxon>
        <taxon>Pterygota</taxon>
        <taxon>Neoptera</taxon>
        <taxon>Endopterygota</taxon>
        <taxon>Lepidoptera</taxon>
        <taxon>Glossata</taxon>
        <taxon>Ditrysia</taxon>
        <taxon>Papilionoidea</taxon>
        <taxon>Nymphalidae</taxon>
        <taxon>Heliconiinae</taxon>
        <taxon>Argynnini</taxon>
        <taxon>Brenthis</taxon>
    </lineage>
</organism>
<evidence type="ECO:0000313" key="3">
    <source>
        <dbReference type="Proteomes" id="UP000838878"/>
    </source>
</evidence>
<proteinExistence type="predicted"/>
<name>A0A8J9Y492_9NEOP</name>
<keyword evidence="3" id="KW-1185">Reference proteome</keyword>
<feature type="non-terminal residue" evidence="2">
    <location>
        <position position="93"/>
    </location>
</feature>
<protein>
    <submittedName>
        <fullName evidence="2">Uncharacterized protein</fullName>
    </submittedName>
</protein>